<comment type="caution">
    <text evidence="1">The sequence shown here is derived from an EMBL/GenBank/DDBJ whole genome shotgun (WGS) entry which is preliminary data.</text>
</comment>
<dbReference type="Proteomes" id="UP000271031">
    <property type="component" value="Unassembled WGS sequence"/>
</dbReference>
<evidence type="ECO:0000313" key="1">
    <source>
        <dbReference type="EMBL" id="RNB91095.1"/>
    </source>
</evidence>
<dbReference type="AlphaFoldDB" id="A0A3M8DUE0"/>
<protein>
    <recommendedName>
        <fullName evidence="3">Non-ribosomal peptide synthetase module</fullName>
    </recommendedName>
</protein>
<accession>A0A3M8DUE0</accession>
<evidence type="ECO:0000313" key="2">
    <source>
        <dbReference type="Proteomes" id="UP000271031"/>
    </source>
</evidence>
<keyword evidence="2" id="KW-1185">Reference proteome</keyword>
<sequence>MAQRLSTNYANAFFAMSEEELNQFVSLFANDNFLVSVQERFTGDRDIFISDGQGEIKLTFSRIGPRFSCESSYEIRDLNLANTMRKAMKRFKGHGIVHRVYDSFTMVYHYDDGDVIRIQECADSKETLVFESTNHNQAKELEMLFQQNGVEHEIQCIRAETDRLLDLRIKSREKAPDRLSGIDRKLAELSRRLYTLEA</sequence>
<proteinExistence type="predicted"/>
<dbReference type="OrthoDB" id="2880119at2"/>
<evidence type="ECO:0008006" key="3">
    <source>
        <dbReference type="Google" id="ProtNLM"/>
    </source>
</evidence>
<dbReference type="EMBL" id="RHHQ01000006">
    <property type="protein sequence ID" value="RNB91095.1"/>
    <property type="molecule type" value="Genomic_DNA"/>
</dbReference>
<organism evidence="1 2">
    <name type="scientific">Brevibacillus fluminis</name>
    <dbReference type="NCBI Taxonomy" id="511487"/>
    <lineage>
        <taxon>Bacteria</taxon>
        <taxon>Bacillati</taxon>
        <taxon>Bacillota</taxon>
        <taxon>Bacilli</taxon>
        <taxon>Bacillales</taxon>
        <taxon>Paenibacillaceae</taxon>
        <taxon>Brevibacillus</taxon>
    </lineage>
</organism>
<gene>
    <name evidence="1" type="ORF">EDM56_05785</name>
</gene>
<reference evidence="1 2" key="1">
    <citation type="submission" date="2018-10" db="EMBL/GenBank/DDBJ databases">
        <title>Phylogenomics of Brevibacillus.</title>
        <authorList>
            <person name="Dunlap C."/>
        </authorList>
    </citation>
    <scope>NUCLEOTIDE SEQUENCE [LARGE SCALE GENOMIC DNA]</scope>
    <source>
        <strain evidence="1 2">JCM 15716</strain>
    </source>
</reference>
<name>A0A3M8DUE0_9BACL</name>
<dbReference type="RefSeq" id="WP_122916947.1">
    <property type="nucleotide sequence ID" value="NZ_RHHQ01000006.1"/>
</dbReference>